<keyword evidence="9 11" id="KW-1133">Transmembrane helix</keyword>
<evidence type="ECO:0000256" key="8">
    <source>
        <dbReference type="ARBA" id="ARBA00022692"/>
    </source>
</evidence>
<evidence type="ECO:0000259" key="12">
    <source>
        <dbReference type="PROSITE" id="PS50850"/>
    </source>
</evidence>
<dbReference type="PROSITE" id="PS50850">
    <property type="entry name" value="MFS"/>
    <property type="match status" value="1"/>
</dbReference>
<protein>
    <submittedName>
        <fullName evidence="13">Sugar MFS transporter</fullName>
    </submittedName>
</protein>
<keyword evidence="10 11" id="KW-0472">Membrane</keyword>
<feature type="transmembrane region" description="Helical" evidence="11">
    <location>
        <begin position="354"/>
        <end position="373"/>
    </location>
</feature>
<evidence type="ECO:0000256" key="1">
    <source>
        <dbReference type="ARBA" id="ARBA00003321"/>
    </source>
</evidence>
<evidence type="ECO:0000256" key="4">
    <source>
        <dbReference type="ARBA" id="ARBA00022448"/>
    </source>
</evidence>
<feature type="transmembrane region" description="Helical" evidence="11">
    <location>
        <begin position="379"/>
        <end position="400"/>
    </location>
</feature>
<dbReference type="PANTHER" id="PTHR43702">
    <property type="entry name" value="L-FUCOSE-PROTON SYMPORTER"/>
    <property type="match status" value="1"/>
</dbReference>
<feature type="transmembrane region" description="Helical" evidence="11">
    <location>
        <begin position="273"/>
        <end position="290"/>
    </location>
</feature>
<feature type="transmembrane region" description="Helical" evidence="11">
    <location>
        <begin position="234"/>
        <end position="253"/>
    </location>
</feature>
<dbReference type="EMBL" id="JAZGLY010000011">
    <property type="protein sequence ID" value="MEE6188330.1"/>
    <property type="molecule type" value="Genomic_DNA"/>
</dbReference>
<dbReference type="Pfam" id="PF07690">
    <property type="entry name" value="MFS_1"/>
    <property type="match status" value="1"/>
</dbReference>
<dbReference type="RefSeq" id="WP_330975735.1">
    <property type="nucleotide sequence ID" value="NZ_JAZGLY010000011.1"/>
</dbReference>
<gene>
    <name evidence="13" type="ORF">V2H41_13700</name>
</gene>
<dbReference type="Proteomes" id="UP001357452">
    <property type="component" value="Unassembled WGS sequence"/>
</dbReference>
<feature type="transmembrane region" description="Helical" evidence="11">
    <location>
        <begin position="85"/>
        <end position="103"/>
    </location>
</feature>
<feature type="transmembrane region" description="Helical" evidence="11">
    <location>
        <begin position="56"/>
        <end position="73"/>
    </location>
</feature>
<keyword evidence="8 11" id="KW-0812">Transmembrane</keyword>
<dbReference type="InterPro" id="IPR050375">
    <property type="entry name" value="MFS_TsgA-like"/>
</dbReference>
<feature type="transmembrane region" description="Helical" evidence="11">
    <location>
        <begin position="16"/>
        <end position="36"/>
    </location>
</feature>
<reference evidence="13 14" key="1">
    <citation type="submission" date="2024-01" db="EMBL/GenBank/DDBJ databases">
        <title>Niabella digestum sp. nov., isolated from waste digestion system.</title>
        <authorList>
            <person name="Zhang L."/>
        </authorList>
    </citation>
    <scope>NUCLEOTIDE SEQUENCE [LARGE SCALE GENOMIC DNA]</scope>
    <source>
        <strain evidence="13 14">A18</strain>
    </source>
</reference>
<feature type="transmembrane region" description="Helical" evidence="11">
    <location>
        <begin position="149"/>
        <end position="168"/>
    </location>
</feature>
<evidence type="ECO:0000256" key="11">
    <source>
        <dbReference type="SAM" id="Phobius"/>
    </source>
</evidence>
<comment type="function">
    <text evidence="1">Intake of glucose and galactose.</text>
</comment>
<proteinExistence type="inferred from homology"/>
<evidence type="ECO:0000256" key="5">
    <source>
        <dbReference type="ARBA" id="ARBA00022475"/>
    </source>
</evidence>
<dbReference type="InterPro" id="IPR036259">
    <property type="entry name" value="MFS_trans_sf"/>
</dbReference>
<dbReference type="Gene3D" id="1.20.1250.20">
    <property type="entry name" value="MFS general substrate transporter like domains"/>
    <property type="match status" value="2"/>
</dbReference>
<organism evidence="13 14">
    <name type="scientific">Niabella digestorum</name>
    <dbReference type="NCBI Taxonomy" id="3117701"/>
    <lineage>
        <taxon>Bacteria</taxon>
        <taxon>Pseudomonadati</taxon>
        <taxon>Bacteroidota</taxon>
        <taxon>Chitinophagia</taxon>
        <taxon>Chitinophagales</taxon>
        <taxon>Chitinophagaceae</taxon>
        <taxon>Niabella</taxon>
    </lineage>
</organism>
<keyword evidence="4" id="KW-0813">Transport</keyword>
<dbReference type="PANTHER" id="PTHR43702:SF3">
    <property type="entry name" value="PROTEIN TSGA"/>
    <property type="match status" value="1"/>
</dbReference>
<feature type="domain" description="Major facilitator superfamily (MFS) profile" evidence="12">
    <location>
        <begin position="19"/>
        <end position="407"/>
    </location>
</feature>
<evidence type="ECO:0000256" key="7">
    <source>
        <dbReference type="ARBA" id="ARBA00022597"/>
    </source>
</evidence>
<dbReference type="CDD" id="cd17394">
    <property type="entry name" value="MFS_FucP_like"/>
    <property type="match status" value="1"/>
</dbReference>
<feature type="transmembrane region" description="Helical" evidence="11">
    <location>
        <begin position="297"/>
        <end position="315"/>
    </location>
</feature>
<dbReference type="InterPro" id="IPR011701">
    <property type="entry name" value="MFS"/>
</dbReference>
<keyword evidence="7" id="KW-0762">Sugar transport</keyword>
<evidence type="ECO:0000256" key="9">
    <source>
        <dbReference type="ARBA" id="ARBA00022989"/>
    </source>
</evidence>
<evidence type="ECO:0000256" key="2">
    <source>
        <dbReference type="ARBA" id="ARBA00004429"/>
    </source>
</evidence>
<evidence type="ECO:0000313" key="14">
    <source>
        <dbReference type="Proteomes" id="UP001357452"/>
    </source>
</evidence>
<comment type="subcellular location">
    <subcellularLocation>
        <location evidence="2">Cell inner membrane</location>
        <topology evidence="2">Multi-pass membrane protein</topology>
    </subcellularLocation>
</comment>
<comment type="caution">
    <text evidence="13">The sequence shown here is derived from an EMBL/GenBank/DDBJ whole genome shotgun (WGS) entry which is preliminary data.</text>
</comment>
<dbReference type="NCBIfam" id="TIGR01272">
    <property type="entry name" value="gluP"/>
    <property type="match status" value="1"/>
</dbReference>
<feature type="transmembrane region" description="Helical" evidence="11">
    <location>
        <begin position="321"/>
        <end position="342"/>
    </location>
</feature>
<accession>A0ABU7RK11</accession>
<evidence type="ECO:0000313" key="13">
    <source>
        <dbReference type="EMBL" id="MEE6188330.1"/>
    </source>
</evidence>
<name>A0ABU7RK11_9BACT</name>
<sequence>MEVDKQQNGSVQKSGYLLPLCALAVLYFLMGFTTVLNDTLVPFFKQGFNLTYSQSSLVQFYFYLTYGLISIPAGKLVGAIGYKKGMVVGFCVAALGSFLFYPASQFHHYALFLAALFVIAIGIVTLQVSANPYITALGPESSAASRLTLIQGVGSIGTTLAPVFGAHFILSRLEAAPDQASGVLVKPYLMIASTLLLVGIIVYLLKLPQVTSSISHKDNKGILEIIRQHPNLKFGILGIFCYVGAEVAIGTYLTNYVADVLHITEHKANVYVSYYWGGMLVGRLIGAYILRFFKTQNVLAVIALIAIVLILGSVLSSGNIAVWLMIAVGLCNSIMFASIFSLSVRGLGASTGKASGLLSTAILGGAIITYFQAVLKDNLTWGISFLIPALCYLYIFLYGWKLSQKTAPTT</sequence>
<keyword evidence="5" id="KW-1003">Cell membrane</keyword>
<dbReference type="SUPFAM" id="SSF103473">
    <property type="entry name" value="MFS general substrate transporter"/>
    <property type="match status" value="1"/>
</dbReference>
<dbReference type="InterPro" id="IPR005964">
    <property type="entry name" value="Glc/Gal_transptr_bac"/>
</dbReference>
<feature type="transmembrane region" description="Helical" evidence="11">
    <location>
        <begin position="188"/>
        <end position="205"/>
    </location>
</feature>
<comment type="similarity">
    <text evidence="3">Belongs to the major facilitator superfamily. FHS transporter (TC 2.A.1.7) family.</text>
</comment>
<keyword evidence="6" id="KW-0997">Cell inner membrane</keyword>
<keyword evidence="14" id="KW-1185">Reference proteome</keyword>
<evidence type="ECO:0000256" key="10">
    <source>
        <dbReference type="ARBA" id="ARBA00023136"/>
    </source>
</evidence>
<evidence type="ECO:0000256" key="3">
    <source>
        <dbReference type="ARBA" id="ARBA00009120"/>
    </source>
</evidence>
<dbReference type="InterPro" id="IPR020846">
    <property type="entry name" value="MFS_dom"/>
</dbReference>
<feature type="transmembrane region" description="Helical" evidence="11">
    <location>
        <begin position="109"/>
        <end position="128"/>
    </location>
</feature>
<evidence type="ECO:0000256" key="6">
    <source>
        <dbReference type="ARBA" id="ARBA00022519"/>
    </source>
</evidence>